<comment type="caution">
    <text evidence="2">The sequence shown here is derived from an EMBL/GenBank/DDBJ whole genome shotgun (WGS) entry which is preliminary data.</text>
</comment>
<evidence type="ECO:0000259" key="1">
    <source>
        <dbReference type="PROSITE" id="PS50006"/>
    </source>
</evidence>
<gene>
    <name evidence="2" type="ORF">EII40_12080</name>
</gene>
<dbReference type="Gene3D" id="2.60.200.20">
    <property type="match status" value="1"/>
</dbReference>
<sequence length="211" mass="24333">MNILDHLLHNPNVNVKCPSCKKMFKPFDTLSQILQDEILNSKKKNEEMEQAAAPAKPLEKSDKQELVVGWIVVHDEQTHTQTYELKLGRQLIGRSSAEMKCDIPIETPDLYMHRTHFYLTVSKKNDAFCYLIESHMVSVKGNGTYIDTRRLNEYEREMKRLKAGEEVYLEDGALIQAGRTKIILKTLQSVSNREDATRIVSQERITKTIIL</sequence>
<dbReference type="Pfam" id="PF00498">
    <property type="entry name" value="FHA"/>
    <property type="match status" value="1"/>
</dbReference>
<dbReference type="InterPro" id="IPR008984">
    <property type="entry name" value="SMAD_FHA_dom_sf"/>
</dbReference>
<dbReference type="EMBL" id="RQYS01000064">
    <property type="protein sequence ID" value="RRD58354.1"/>
    <property type="molecule type" value="Genomic_DNA"/>
</dbReference>
<evidence type="ECO:0000313" key="2">
    <source>
        <dbReference type="EMBL" id="RRD58354.1"/>
    </source>
</evidence>
<dbReference type="OrthoDB" id="949044at2"/>
<dbReference type="Proteomes" id="UP000278609">
    <property type="component" value="Unassembled WGS sequence"/>
</dbReference>
<dbReference type="SUPFAM" id="SSF49879">
    <property type="entry name" value="SMAD/FHA domain"/>
    <property type="match status" value="1"/>
</dbReference>
<reference evidence="2 3" key="1">
    <citation type="submission" date="2018-11" db="EMBL/GenBank/DDBJ databases">
        <title>Genomes From Bacteria Associated with the Canine Oral Cavity: a Test Case for Automated Genome-Based Taxonomic Assignment.</title>
        <authorList>
            <person name="Coil D.A."/>
            <person name="Jospin G."/>
            <person name="Darling A.E."/>
            <person name="Wallis C."/>
            <person name="Davis I.J."/>
            <person name="Harris S."/>
            <person name="Eisen J.A."/>
            <person name="Holcombe L.J."/>
            <person name="O'Flynn C."/>
        </authorList>
    </citation>
    <scope>NUCLEOTIDE SEQUENCE [LARGE SCALE GENOMIC DNA]</scope>
    <source>
        <strain evidence="2 3">OH2617_COT-023</strain>
    </source>
</reference>
<dbReference type="RefSeq" id="WP_148091576.1">
    <property type="nucleotide sequence ID" value="NZ_RQYS01000064.1"/>
</dbReference>
<organism evidence="2 3">
    <name type="scientific">Tannerella forsythia</name>
    <name type="common">Bacteroides forsythus</name>
    <dbReference type="NCBI Taxonomy" id="28112"/>
    <lineage>
        <taxon>Bacteria</taxon>
        <taxon>Pseudomonadati</taxon>
        <taxon>Bacteroidota</taxon>
        <taxon>Bacteroidia</taxon>
        <taxon>Bacteroidales</taxon>
        <taxon>Tannerellaceae</taxon>
        <taxon>Tannerella</taxon>
    </lineage>
</organism>
<dbReference type="AlphaFoldDB" id="A0A3P1XHU8"/>
<dbReference type="PROSITE" id="PS50006">
    <property type="entry name" value="FHA_DOMAIN"/>
    <property type="match status" value="1"/>
</dbReference>
<accession>A0A3P1XHU8</accession>
<evidence type="ECO:0000313" key="3">
    <source>
        <dbReference type="Proteomes" id="UP000278609"/>
    </source>
</evidence>
<proteinExistence type="predicted"/>
<name>A0A3P1XHU8_TANFO</name>
<protein>
    <recommendedName>
        <fullName evidence="1">FHA domain-containing protein</fullName>
    </recommendedName>
</protein>
<feature type="domain" description="FHA" evidence="1">
    <location>
        <begin position="90"/>
        <end position="151"/>
    </location>
</feature>
<dbReference type="CDD" id="cd00060">
    <property type="entry name" value="FHA"/>
    <property type="match status" value="1"/>
</dbReference>
<dbReference type="InterPro" id="IPR000253">
    <property type="entry name" value="FHA_dom"/>
</dbReference>